<evidence type="ECO:0000256" key="1">
    <source>
        <dbReference type="ARBA" id="ARBA00022723"/>
    </source>
</evidence>
<keyword evidence="1" id="KW-0479">Metal-binding</keyword>
<dbReference type="InterPro" id="IPR017896">
    <property type="entry name" value="4Fe4S_Fe-S-bd"/>
</dbReference>
<comment type="caution">
    <text evidence="5">The sequence shown here is derived from an EMBL/GenBank/DDBJ whole genome shotgun (WGS) entry which is preliminary data.</text>
</comment>
<dbReference type="GO" id="GO:0046872">
    <property type="term" value="F:metal ion binding"/>
    <property type="evidence" value="ECO:0007669"/>
    <property type="project" value="UniProtKB-KW"/>
</dbReference>
<dbReference type="SUPFAM" id="SSF46548">
    <property type="entry name" value="alpha-helical ferredoxin"/>
    <property type="match status" value="1"/>
</dbReference>
<dbReference type="GO" id="GO:0009055">
    <property type="term" value="F:electron transfer activity"/>
    <property type="evidence" value="ECO:0007669"/>
    <property type="project" value="InterPro"/>
</dbReference>
<dbReference type="PROSITE" id="PS51379">
    <property type="entry name" value="4FE4S_FER_2"/>
    <property type="match status" value="2"/>
</dbReference>
<evidence type="ECO:0000256" key="3">
    <source>
        <dbReference type="ARBA" id="ARBA00023014"/>
    </source>
</evidence>
<evidence type="ECO:0000256" key="2">
    <source>
        <dbReference type="ARBA" id="ARBA00023004"/>
    </source>
</evidence>
<reference evidence="5 6" key="1">
    <citation type="journal article" date="2016" name="Nat. Commun.">
        <title>Thousands of microbial genomes shed light on interconnected biogeochemical processes in an aquifer system.</title>
        <authorList>
            <person name="Anantharaman K."/>
            <person name="Brown C.T."/>
            <person name="Hug L.A."/>
            <person name="Sharon I."/>
            <person name="Castelle C.J."/>
            <person name="Probst A.J."/>
            <person name="Thomas B.C."/>
            <person name="Singh A."/>
            <person name="Wilkins M.J."/>
            <person name="Karaoz U."/>
            <person name="Brodie E.L."/>
            <person name="Williams K.H."/>
            <person name="Hubbard S.S."/>
            <person name="Banfield J.F."/>
        </authorList>
    </citation>
    <scope>NUCLEOTIDE SEQUENCE [LARGE SCALE GENOMIC DNA]</scope>
</reference>
<dbReference type="AlphaFoldDB" id="A0A1F7FDC9"/>
<dbReference type="InterPro" id="IPR010208">
    <property type="entry name" value="Ion_transpt_RnfC/RsxC"/>
</dbReference>
<evidence type="ECO:0000313" key="5">
    <source>
        <dbReference type="EMBL" id="OGK04456.1"/>
    </source>
</evidence>
<dbReference type="GO" id="GO:0016020">
    <property type="term" value="C:membrane"/>
    <property type="evidence" value="ECO:0007669"/>
    <property type="project" value="InterPro"/>
</dbReference>
<proteinExistence type="predicted"/>
<keyword evidence="2" id="KW-0408">Iron</keyword>
<sequence length="340" mass="36692">MGIRSFFGIVPFRVRHGQELPYLDMRDAVPESPVKLTAGFLQEKPTELREKLQTFGFGLGAVPSDADTVIVSACDTDPAVTIQQHVFSLYPDTVARGLSLLQHIIQPKKIVLAIFPCQRKRAVSLAADLAEVAVIAPVYPNGFPQMLASMVKRLRSGVGTSMYVNAERLVAMTNAVETGAAPTTKLVSLSGSGFPQRKNVCVRVGQSVQSVLDSQSVDMAVVRKVVCGGLLTGSAIYQPAAIQVTSQTDGIAAQTEKELVRYESVPCFNCGKCTAVCPARLKVNHLARYAEYSRFDTCREYAIDSCIGCGLCSYVCPAHRPLLQLISFASDELKKGEAAV</sequence>
<dbReference type="InterPro" id="IPR017900">
    <property type="entry name" value="4Fe4S_Fe_S_CS"/>
</dbReference>
<dbReference type="Pfam" id="PF13237">
    <property type="entry name" value="Fer4_10"/>
    <property type="match status" value="1"/>
</dbReference>
<feature type="domain" description="4Fe-4S ferredoxin-type" evidence="4">
    <location>
        <begin position="299"/>
        <end position="326"/>
    </location>
</feature>
<dbReference type="PANTHER" id="PTHR43034:SF2">
    <property type="entry name" value="ION-TRANSLOCATING OXIDOREDUCTASE COMPLEX SUBUNIT C"/>
    <property type="match status" value="1"/>
</dbReference>
<dbReference type="GO" id="GO:0051539">
    <property type="term" value="F:4 iron, 4 sulfur cluster binding"/>
    <property type="evidence" value="ECO:0007669"/>
    <property type="project" value="InterPro"/>
</dbReference>
<dbReference type="InterPro" id="IPR037225">
    <property type="entry name" value="Nuo51_FMN-bd_sf"/>
</dbReference>
<organism evidence="5 6">
    <name type="scientific">Candidatus Raymondbacteria bacterium RIFOXYD12_FULL_49_13</name>
    <dbReference type="NCBI Taxonomy" id="1817890"/>
    <lineage>
        <taxon>Bacteria</taxon>
        <taxon>Raymondiibacteriota</taxon>
    </lineage>
</organism>
<dbReference type="Proteomes" id="UP000179243">
    <property type="component" value="Unassembled WGS sequence"/>
</dbReference>
<protein>
    <recommendedName>
        <fullName evidence="4">4Fe-4S ferredoxin-type domain-containing protein</fullName>
    </recommendedName>
</protein>
<name>A0A1F7FDC9_UNCRA</name>
<dbReference type="EMBL" id="MFYX01000072">
    <property type="protein sequence ID" value="OGK04456.1"/>
    <property type="molecule type" value="Genomic_DNA"/>
</dbReference>
<evidence type="ECO:0000259" key="4">
    <source>
        <dbReference type="PROSITE" id="PS51379"/>
    </source>
</evidence>
<keyword evidence="3" id="KW-0411">Iron-sulfur</keyword>
<evidence type="ECO:0000313" key="6">
    <source>
        <dbReference type="Proteomes" id="UP000179243"/>
    </source>
</evidence>
<dbReference type="Gene3D" id="3.30.70.20">
    <property type="match status" value="1"/>
</dbReference>
<dbReference type="PANTHER" id="PTHR43034">
    <property type="entry name" value="ION-TRANSLOCATING OXIDOREDUCTASE COMPLEX SUBUNIT C"/>
    <property type="match status" value="1"/>
</dbReference>
<accession>A0A1F7FDC9</accession>
<dbReference type="PROSITE" id="PS00198">
    <property type="entry name" value="4FE4S_FER_1"/>
    <property type="match status" value="1"/>
</dbReference>
<gene>
    <name evidence="5" type="ORF">A2519_11390</name>
</gene>
<dbReference type="SUPFAM" id="SSF142019">
    <property type="entry name" value="Nqo1 FMN-binding domain-like"/>
    <property type="match status" value="1"/>
</dbReference>
<feature type="domain" description="4Fe-4S ferredoxin-type" evidence="4">
    <location>
        <begin position="257"/>
        <end position="286"/>
    </location>
</feature>